<dbReference type="GO" id="GO:0055085">
    <property type="term" value="P:transmembrane transport"/>
    <property type="evidence" value="ECO:0007669"/>
    <property type="project" value="InterPro"/>
</dbReference>
<evidence type="ECO:0000313" key="8">
    <source>
        <dbReference type="Proteomes" id="UP000050836"/>
    </source>
</evidence>
<proteinExistence type="predicted"/>
<name>A0A0R0AEW7_9GAMM</name>
<dbReference type="Proteomes" id="UP000050836">
    <property type="component" value="Unassembled WGS sequence"/>
</dbReference>
<comment type="subcellular location">
    <subcellularLocation>
        <location evidence="1">Membrane</location>
        <topology evidence="1">Single-pass membrane protein</topology>
    </subcellularLocation>
</comment>
<evidence type="ECO:0000259" key="6">
    <source>
        <dbReference type="PROSITE" id="PS52015"/>
    </source>
</evidence>
<feature type="signal peptide" evidence="5">
    <location>
        <begin position="1"/>
        <end position="26"/>
    </location>
</feature>
<evidence type="ECO:0000256" key="2">
    <source>
        <dbReference type="ARBA" id="ARBA00022692"/>
    </source>
</evidence>
<organism evidence="7 8">
    <name type="scientific">Stenotrophomonas pictorum JCM 9942</name>
    <dbReference type="NCBI Taxonomy" id="1236960"/>
    <lineage>
        <taxon>Bacteria</taxon>
        <taxon>Pseudomonadati</taxon>
        <taxon>Pseudomonadota</taxon>
        <taxon>Gammaproteobacteria</taxon>
        <taxon>Lysobacterales</taxon>
        <taxon>Lysobacteraceae</taxon>
        <taxon>Stenotrophomonas</taxon>
    </lineage>
</organism>
<dbReference type="InterPro" id="IPR037682">
    <property type="entry name" value="TonB_C"/>
</dbReference>
<evidence type="ECO:0000256" key="5">
    <source>
        <dbReference type="SAM" id="SignalP"/>
    </source>
</evidence>
<evidence type="ECO:0000313" key="7">
    <source>
        <dbReference type="EMBL" id="KRG43516.1"/>
    </source>
</evidence>
<dbReference type="PROSITE" id="PS52015">
    <property type="entry name" value="TONB_CTD"/>
    <property type="match status" value="1"/>
</dbReference>
<dbReference type="SUPFAM" id="SSF74653">
    <property type="entry name" value="TolA/TonB C-terminal domain"/>
    <property type="match status" value="1"/>
</dbReference>
<keyword evidence="8" id="KW-1185">Reference proteome</keyword>
<dbReference type="NCBIfam" id="TIGR01352">
    <property type="entry name" value="tonB_Cterm"/>
    <property type="match status" value="1"/>
</dbReference>
<keyword evidence="3" id="KW-1133">Transmembrane helix</keyword>
<evidence type="ECO:0000256" key="3">
    <source>
        <dbReference type="ARBA" id="ARBA00022989"/>
    </source>
</evidence>
<comment type="caution">
    <text evidence="7">The sequence shown here is derived from an EMBL/GenBank/DDBJ whole genome shotgun (WGS) entry which is preliminary data.</text>
</comment>
<evidence type="ECO:0000256" key="1">
    <source>
        <dbReference type="ARBA" id="ARBA00004167"/>
    </source>
</evidence>
<keyword evidence="5" id="KW-0732">Signal</keyword>
<gene>
    <name evidence="7" type="ORF">ARC78_00800</name>
</gene>
<reference evidence="7 8" key="1">
    <citation type="submission" date="2015-10" db="EMBL/GenBank/DDBJ databases">
        <title>Genome sequencing and analysis of members of genus Stenotrophomonas.</title>
        <authorList>
            <person name="Patil P.P."/>
            <person name="Midha S."/>
            <person name="Patil P.B."/>
        </authorList>
    </citation>
    <scope>NUCLEOTIDE SEQUENCE [LARGE SCALE GENOMIC DNA]</scope>
    <source>
        <strain evidence="7 8">JCM 9942</strain>
    </source>
</reference>
<dbReference type="AlphaFoldDB" id="A0A0R0AEW7"/>
<keyword evidence="4" id="KW-0472">Membrane</keyword>
<evidence type="ECO:0000256" key="4">
    <source>
        <dbReference type="ARBA" id="ARBA00023136"/>
    </source>
</evidence>
<dbReference type="EMBL" id="LLXS01000012">
    <property type="protein sequence ID" value="KRG43516.1"/>
    <property type="molecule type" value="Genomic_DNA"/>
</dbReference>
<dbReference type="GO" id="GO:0016020">
    <property type="term" value="C:membrane"/>
    <property type="evidence" value="ECO:0007669"/>
    <property type="project" value="UniProtKB-SubCell"/>
</dbReference>
<feature type="domain" description="TonB C-terminal" evidence="6">
    <location>
        <begin position="26"/>
        <end position="118"/>
    </location>
</feature>
<dbReference type="InterPro" id="IPR006260">
    <property type="entry name" value="TonB/TolA_C"/>
</dbReference>
<dbReference type="Gene3D" id="3.30.1150.10">
    <property type="match status" value="1"/>
</dbReference>
<keyword evidence="2" id="KW-0812">Transmembrane</keyword>
<feature type="chain" id="PRO_5006390676" description="TonB C-terminal domain-containing protein" evidence="5">
    <location>
        <begin position="27"/>
        <end position="254"/>
    </location>
</feature>
<accession>A0A0R0AEW7</accession>
<sequence length="254" mass="27648">MRRAVTAVVGLVAVLLALPSAAAAQADCPPFPAHANRAPSYPVDELWRLLDYTVNVIIETDRCGRVGAARLEQSSGVAALDAVALEAARGWVVAPEYRGQPRYRLPFAFDPLPEAVPARAAARVRDPFFEERRSGQVRPGLGNSAQGMPGFVADPVPIGFMQIPEAIAAIGPLAVFRRYGDQVNFWLRDEEGLSLFQLNGTMLVRNRLVNDGQRRFVVSSVLCGRDLEACRQSLAQLRAARTRQQPLPLEAPAP</sequence>
<protein>
    <recommendedName>
        <fullName evidence="6">TonB C-terminal domain-containing protein</fullName>
    </recommendedName>
</protein>